<dbReference type="EMBL" id="BARU01042520">
    <property type="protein sequence ID" value="GAH85812.1"/>
    <property type="molecule type" value="Genomic_DNA"/>
</dbReference>
<comment type="caution">
    <text evidence="3">The sequence shown here is derived from an EMBL/GenBank/DDBJ whole genome shotgun (WGS) entry which is preliminary data.</text>
</comment>
<proteinExistence type="predicted"/>
<evidence type="ECO:0000313" key="3">
    <source>
        <dbReference type="EMBL" id="GAH85812.1"/>
    </source>
</evidence>
<gene>
    <name evidence="3" type="ORF">S03H2_65316</name>
</gene>
<organism evidence="3">
    <name type="scientific">marine sediment metagenome</name>
    <dbReference type="NCBI Taxonomy" id="412755"/>
    <lineage>
        <taxon>unclassified sequences</taxon>
        <taxon>metagenomes</taxon>
        <taxon>ecological metagenomes</taxon>
    </lineage>
</organism>
<dbReference type="InterPro" id="IPR007527">
    <property type="entry name" value="Znf_SWIM"/>
</dbReference>
<name>X1IVR2_9ZZZZ</name>
<dbReference type="GO" id="GO:0008270">
    <property type="term" value="F:zinc ion binding"/>
    <property type="evidence" value="ECO:0007669"/>
    <property type="project" value="InterPro"/>
</dbReference>
<sequence length="185" mass="19383">MDEARFRRLLSGLIGRTLDRHMLDQGADFLRHGRVHGLRYASAAPESGILSGEVDGGDLFACAAQIRIDGGEGEPDVVTQCTCVLGAACEHVAAIALKFTAAYGLADISGDEPAKADSAPPNPRMRTPRPGASAVQAGSTMAAEEHRVVPTPIAILRSVAIGDSAGRYDAGLVRLCFDYAGPRLL</sequence>
<dbReference type="PROSITE" id="PS50966">
    <property type="entry name" value="ZF_SWIM"/>
    <property type="match status" value="1"/>
</dbReference>
<accession>X1IVR2</accession>
<reference evidence="3" key="1">
    <citation type="journal article" date="2014" name="Front. Microbiol.">
        <title>High frequency of phylogenetically diverse reductive dehalogenase-homologous genes in deep subseafloor sedimentary metagenomes.</title>
        <authorList>
            <person name="Kawai M."/>
            <person name="Futagami T."/>
            <person name="Toyoda A."/>
            <person name="Takaki Y."/>
            <person name="Nishi S."/>
            <person name="Hori S."/>
            <person name="Arai W."/>
            <person name="Tsubouchi T."/>
            <person name="Morono Y."/>
            <person name="Uchiyama I."/>
            <person name="Ito T."/>
            <person name="Fujiyama A."/>
            <person name="Inagaki F."/>
            <person name="Takami H."/>
        </authorList>
    </citation>
    <scope>NUCLEOTIDE SEQUENCE</scope>
    <source>
        <strain evidence="3">Expedition CK06-06</strain>
    </source>
</reference>
<feature type="region of interest" description="Disordered" evidence="1">
    <location>
        <begin position="112"/>
        <end position="133"/>
    </location>
</feature>
<feature type="non-terminal residue" evidence="3">
    <location>
        <position position="185"/>
    </location>
</feature>
<feature type="domain" description="SWIM-type" evidence="2">
    <location>
        <begin position="66"/>
        <end position="100"/>
    </location>
</feature>
<dbReference type="AlphaFoldDB" id="X1IVR2"/>
<evidence type="ECO:0000256" key="1">
    <source>
        <dbReference type="SAM" id="MobiDB-lite"/>
    </source>
</evidence>
<protein>
    <recommendedName>
        <fullName evidence="2">SWIM-type domain-containing protein</fullName>
    </recommendedName>
</protein>
<evidence type="ECO:0000259" key="2">
    <source>
        <dbReference type="PROSITE" id="PS50966"/>
    </source>
</evidence>